<dbReference type="EMBL" id="CP001344">
    <property type="protein sequence ID" value="ACL43350.1"/>
    <property type="molecule type" value="Genomic_DNA"/>
</dbReference>
<evidence type="ECO:0000313" key="2">
    <source>
        <dbReference type="EMBL" id="ACL43350.1"/>
    </source>
</evidence>
<organism evidence="2">
    <name type="scientific">Cyanothece sp. (strain PCC 7425 / ATCC 29141)</name>
    <dbReference type="NCBI Taxonomy" id="395961"/>
    <lineage>
        <taxon>Bacteria</taxon>
        <taxon>Bacillati</taxon>
        <taxon>Cyanobacteriota</taxon>
        <taxon>Cyanophyceae</taxon>
        <taxon>Gomontiellales</taxon>
        <taxon>Cyanothecaceae</taxon>
        <taxon>Cyanothece</taxon>
    </lineage>
</organism>
<sequence length="171" mass="19026">MSIRTITAAVVASFIAFGSGATQAQDTVGNLAQGTTNSPVKQCVWNKSGIILDIYWVHPSYLYREKLWDGKDGMRDGPLRLKDDAKEAAFDQMPYGQGRCRVFNERHYALLAISGYGDWDRFYKLIGGKFEGENPKGYIGISYPSATRYTDVWGTLLSKVQYCDDCGGPVK</sequence>
<dbReference type="AlphaFoldDB" id="B8HXR1"/>
<protein>
    <submittedName>
        <fullName evidence="2">Uncharacterized protein</fullName>
    </submittedName>
</protein>
<evidence type="ECO:0000256" key="1">
    <source>
        <dbReference type="SAM" id="SignalP"/>
    </source>
</evidence>
<reference evidence="2" key="1">
    <citation type="submission" date="2009-01" db="EMBL/GenBank/DDBJ databases">
        <title>Complete sequence of chromosome Cyanothece sp. PCC 7425.</title>
        <authorList>
            <consortium name="US DOE Joint Genome Institute"/>
            <person name="Lucas S."/>
            <person name="Copeland A."/>
            <person name="Lapidus A."/>
            <person name="Glavina del Rio T."/>
            <person name="Dalin E."/>
            <person name="Tice H."/>
            <person name="Bruce D."/>
            <person name="Goodwin L."/>
            <person name="Pitluck S."/>
            <person name="Sims D."/>
            <person name="Meineke L."/>
            <person name="Brettin T."/>
            <person name="Detter J.C."/>
            <person name="Han C."/>
            <person name="Larimer F."/>
            <person name="Land M."/>
            <person name="Hauser L."/>
            <person name="Kyrpides N."/>
            <person name="Ovchinnikova G."/>
            <person name="Liberton M."/>
            <person name="Stoeckel J."/>
            <person name="Banerjee A."/>
            <person name="Singh A."/>
            <person name="Page L."/>
            <person name="Sato H."/>
            <person name="Zhao L."/>
            <person name="Sherman L."/>
            <person name="Pakrasi H."/>
            <person name="Richardson P."/>
        </authorList>
    </citation>
    <scope>NUCLEOTIDE SEQUENCE</scope>
    <source>
        <strain evidence="2">PCC 7425</strain>
    </source>
</reference>
<accession>B8HXR1</accession>
<dbReference type="HOGENOM" id="CLU_1560413_0_0_3"/>
<gene>
    <name evidence="2" type="ordered locus">Cyan7425_0964</name>
</gene>
<feature type="signal peptide" evidence="1">
    <location>
        <begin position="1"/>
        <end position="24"/>
    </location>
</feature>
<keyword evidence="1" id="KW-0732">Signal</keyword>
<name>B8HXR1_CYAP4</name>
<dbReference type="KEGG" id="cyn:Cyan7425_0964"/>
<feature type="chain" id="PRO_5002873801" evidence="1">
    <location>
        <begin position="25"/>
        <end position="171"/>
    </location>
</feature>
<proteinExistence type="predicted"/>